<evidence type="ECO:0000256" key="1">
    <source>
        <dbReference type="SAM" id="MobiDB-lite"/>
    </source>
</evidence>
<organism evidence="2 3">
    <name type="scientific">Deinococcus radiotolerans</name>
    <dbReference type="NCBI Taxonomy" id="1309407"/>
    <lineage>
        <taxon>Bacteria</taxon>
        <taxon>Thermotogati</taxon>
        <taxon>Deinococcota</taxon>
        <taxon>Deinococci</taxon>
        <taxon>Deinococcales</taxon>
        <taxon>Deinococcaceae</taxon>
        <taxon>Deinococcus</taxon>
    </lineage>
</organism>
<dbReference type="EMBL" id="BMPE01000001">
    <property type="protein sequence ID" value="GGK86062.1"/>
    <property type="molecule type" value="Genomic_DNA"/>
</dbReference>
<evidence type="ECO:0000313" key="3">
    <source>
        <dbReference type="Proteomes" id="UP000604341"/>
    </source>
</evidence>
<protein>
    <submittedName>
        <fullName evidence="2">Uncharacterized protein</fullName>
    </submittedName>
</protein>
<sequence>MREGQVQRDGPQAPGELPAAWARALKAAGQVDGPCVLDQLGVTVKGVLVAFMEHVKPPVVCGEAARRPPERSWVEGDEERGADGFR</sequence>
<accession>A0ABQ2FDU1</accession>
<name>A0ABQ2FDU1_9DEIO</name>
<gene>
    <name evidence="2" type="ORF">GCM10010844_00690</name>
</gene>
<dbReference type="Proteomes" id="UP000604341">
    <property type="component" value="Unassembled WGS sequence"/>
</dbReference>
<comment type="caution">
    <text evidence="2">The sequence shown here is derived from an EMBL/GenBank/DDBJ whole genome shotgun (WGS) entry which is preliminary data.</text>
</comment>
<keyword evidence="3" id="KW-1185">Reference proteome</keyword>
<feature type="region of interest" description="Disordered" evidence="1">
    <location>
        <begin position="64"/>
        <end position="86"/>
    </location>
</feature>
<proteinExistence type="predicted"/>
<reference evidence="3" key="1">
    <citation type="journal article" date="2019" name="Int. J. Syst. Evol. Microbiol.">
        <title>The Global Catalogue of Microorganisms (GCM) 10K type strain sequencing project: providing services to taxonomists for standard genome sequencing and annotation.</title>
        <authorList>
            <consortium name="The Broad Institute Genomics Platform"/>
            <consortium name="The Broad Institute Genome Sequencing Center for Infectious Disease"/>
            <person name="Wu L."/>
            <person name="Ma J."/>
        </authorList>
    </citation>
    <scope>NUCLEOTIDE SEQUENCE [LARGE SCALE GENOMIC DNA]</scope>
    <source>
        <strain evidence="3">JCM 19173</strain>
    </source>
</reference>
<evidence type="ECO:0000313" key="2">
    <source>
        <dbReference type="EMBL" id="GGK86062.1"/>
    </source>
</evidence>